<evidence type="ECO:0000259" key="2">
    <source>
        <dbReference type="Pfam" id="PF24800"/>
    </source>
</evidence>
<feature type="transmembrane region" description="Helical" evidence="1">
    <location>
        <begin position="16"/>
        <end position="36"/>
    </location>
</feature>
<feature type="transmembrane region" description="Helical" evidence="1">
    <location>
        <begin position="43"/>
        <end position="65"/>
    </location>
</feature>
<feature type="domain" description="DUF7702" evidence="2">
    <location>
        <begin position="25"/>
        <end position="191"/>
    </location>
</feature>
<dbReference type="EMBL" id="MU802026">
    <property type="protein sequence ID" value="KAJ3983329.1"/>
    <property type="molecule type" value="Genomic_DNA"/>
</dbReference>
<evidence type="ECO:0000256" key="1">
    <source>
        <dbReference type="SAM" id="Phobius"/>
    </source>
</evidence>
<dbReference type="Proteomes" id="UP001163850">
    <property type="component" value="Unassembled WGS sequence"/>
</dbReference>
<keyword evidence="1" id="KW-0812">Transmembrane</keyword>
<organism evidence="3 5">
    <name type="scientific">Lentinula detonsa</name>
    <dbReference type="NCBI Taxonomy" id="2804962"/>
    <lineage>
        <taxon>Eukaryota</taxon>
        <taxon>Fungi</taxon>
        <taxon>Dikarya</taxon>
        <taxon>Basidiomycota</taxon>
        <taxon>Agaricomycotina</taxon>
        <taxon>Agaricomycetes</taxon>
        <taxon>Agaricomycetidae</taxon>
        <taxon>Agaricales</taxon>
        <taxon>Marasmiineae</taxon>
        <taxon>Omphalotaceae</taxon>
        <taxon>Lentinula</taxon>
    </lineage>
</organism>
<dbReference type="PANTHER" id="PTHR42109:SF2">
    <property type="entry name" value="INTEGRAL MEMBRANE PROTEIN"/>
    <property type="match status" value="1"/>
</dbReference>
<dbReference type="Pfam" id="PF24800">
    <property type="entry name" value="DUF7702"/>
    <property type="match status" value="1"/>
</dbReference>
<dbReference type="EMBL" id="JANVFU010000014">
    <property type="protein sequence ID" value="KAJ3740369.1"/>
    <property type="molecule type" value="Genomic_DNA"/>
</dbReference>
<evidence type="ECO:0000313" key="5">
    <source>
        <dbReference type="Proteomes" id="UP001142393"/>
    </source>
</evidence>
<accession>A0AA38PX09</accession>
<reference evidence="4" key="1">
    <citation type="submission" date="2022-08" db="EMBL/GenBank/DDBJ databases">
        <authorList>
            <consortium name="DOE Joint Genome Institute"/>
            <person name="Min B."/>
            <person name="Riley R."/>
            <person name="Sierra-Patev S."/>
            <person name="Naranjo-Ortiz M."/>
            <person name="Looney B."/>
            <person name="Konkel Z."/>
            <person name="Slot J.C."/>
            <person name="Sakamoto Y."/>
            <person name="Steenwyk J.L."/>
            <person name="Rokas A."/>
            <person name="Carro J."/>
            <person name="Camarero S."/>
            <person name="Ferreira P."/>
            <person name="Molpeceres G."/>
            <person name="Ruiz-Duenas F.J."/>
            <person name="Serrano A."/>
            <person name="Henrissat B."/>
            <person name="Drula E."/>
            <person name="Hughes K.W."/>
            <person name="Mata J.L."/>
            <person name="Ishikawa N.K."/>
            <person name="Vargas-Isla R."/>
            <person name="Ushijima S."/>
            <person name="Smith C.A."/>
            <person name="Ahrendt S."/>
            <person name="Andreopoulos W."/>
            <person name="He G."/>
            <person name="Labutti K."/>
            <person name="Lipzen A."/>
            <person name="Ng V."/>
            <person name="Sandor L."/>
            <person name="Barry K."/>
            <person name="Martinez A.T."/>
            <person name="Xiao Y."/>
            <person name="Gibbons J.G."/>
            <person name="Terashima K."/>
            <person name="Hibbett D.S."/>
            <person name="Grigoriev I.V."/>
        </authorList>
    </citation>
    <scope>NUCLEOTIDE SEQUENCE</scope>
    <source>
        <strain evidence="4">TFB7829</strain>
    </source>
</reference>
<dbReference type="Proteomes" id="UP001142393">
    <property type="component" value="Unassembled WGS sequence"/>
</dbReference>
<sequence length="270" mass="29591">MSSPVNYAKLFGFESVAAAGVFAALYAPLAVWFLVLLIRHRSYVVFTLALFCQIRFVAFIIRAILASSESAGENLNLLIADEVLFSVGFFGLLYGAYGLVLARLAFCTALPFDNILSRLIRNRTFFHLTLSTGVALGIAGIVQTSDNPSDSTGSALRKASVVIFVVLTVLQAYQTVVLVIAERRDDLNERKQYLGTSFGARHGALIFVIIALLLLIREIFMAATLGSTAKQNNEHFWYPLVALPELLSLLLYAVPGLIPPKRSDVFDLPK</sequence>
<proteinExistence type="predicted"/>
<name>A0A9W8NT33_9AGAR</name>
<comment type="caution">
    <text evidence="3">The sequence shown here is derived from an EMBL/GenBank/DDBJ whole genome shotgun (WGS) entry which is preliminary data.</text>
</comment>
<feature type="transmembrane region" description="Helical" evidence="1">
    <location>
        <begin position="85"/>
        <end position="112"/>
    </location>
</feature>
<dbReference type="AlphaFoldDB" id="A0A9W8NT33"/>
<dbReference type="PANTHER" id="PTHR42109">
    <property type="entry name" value="UNPLACED GENOMIC SCAFFOLD UM_SCAF_CONTIG_1.265, WHOLE GENOME SHOTGUN SEQUENCE"/>
    <property type="match status" value="1"/>
</dbReference>
<keyword evidence="1" id="KW-1133">Transmembrane helix</keyword>
<gene>
    <name evidence="3" type="ORF">DFH05DRAFT_1559609</name>
    <name evidence="4" type="ORF">F5890DRAFT_1523852</name>
</gene>
<evidence type="ECO:0000313" key="4">
    <source>
        <dbReference type="EMBL" id="KAJ3983329.1"/>
    </source>
</evidence>
<reference evidence="3" key="2">
    <citation type="submission" date="2022-08" db="EMBL/GenBank/DDBJ databases">
        <authorList>
            <consortium name="DOE Joint Genome Institute"/>
            <person name="Min B."/>
            <person name="Sierra-Patev S."/>
            <person name="Naranjo-Ortiz M."/>
            <person name="Looney B."/>
            <person name="Konkel Z."/>
            <person name="Slot J.C."/>
            <person name="Sakamoto Y."/>
            <person name="Steenwyk J.L."/>
            <person name="Rokas A."/>
            <person name="Carro J."/>
            <person name="Camarero S."/>
            <person name="Ferreira P."/>
            <person name="Molpeceres G."/>
            <person name="Ruiz-duenas F.J."/>
            <person name="Serrano A."/>
            <person name="Henrissat B."/>
            <person name="Drula E."/>
            <person name="Hughes K.W."/>
            <person name="Mata J.L."/>
            <person name="Ishikawa N.K."/>
            <person name="Vargas-Isla R."/>
            <person name="Ushijima S."/>
            <person name="Smith C.A."/>
            <person name="Ahrendt S."/>
            <person name="Andreopoulos W."/>
            <person name="He G."/>
            <person name="LaButti K."/>
            <person name="Lipzen A."/>
            <person name="Ng V."/>
            <person name="Riley R."/>
            <person name="Sandor L."/>
            <person name="Barry K."/>
            <person name="Martinez A.T."/>
            <person name="Xiao Y."/>
            <person name="Gibbons J.G."/>
            <person name="Terashima K."/>
            <person name="Hibbett D.S."/>
            <person name="Grigoriev I.V."/>
        </authorList>
    </citation>
    <scope>NUCLEOTIDE SEQUENCE</scope>
    <source>
        <strain evidence="3">TFB7810</strain>
    </source>
</reference>
<feature type="transmembrane region" description="Helical" evidence="1">
    <location>
        <begin position="236"/>
        <end position="254"/>
    </location>
</feature>
<keyword evidence="1" id="KW-0472">Membrane</keyword>
<evidence type="ECO:0000313" key="3">
    <source>
        <dbReference type="EMBL" id="KAJ3740369.1"/>
    </source>
</evidence>
<accession>A0A9W8NT33</accession>
<feature type="transmembrane region" description="Helical" evidence="1">
    <location>
        <begin position="162"/>
        <end position="181"/>
    </location>
</feature>
<reference evidence="3 5" key="3">
    <citation type="journal article" date="2023" name="Proc. Natl. Acad. Sci. U.S.A.">
        <title>A global phylogenomic analysis of the shiitake genus Lentinula.</title>
        <authorList>
            <person name="Sierra-Patev S."/>
            <person name="Min B."/>
            <person name="Naranjo-Ortiz M."/>
            <person name="Looney B."/>
            <person name="Konkel Z."/>
            <person name="Slot J.C."/>
            <person name="Sakamoto Y."/>
            <person name="Steenwyk J.L."/>
            <person name="Rokas A."/>
            <person name="Carro J."/>
            <person name="Camarero S."/>
            <person name="Ferreira P."/>
            <person name="Molpeceres G."/>
            <person name="Ruiz-Duenas F.J."/>
            <person name="Serrano A."/>
            <person name="Henrissat B."/>
            <person name="Drula E."/>
            <person name="Hughes K.W."/>
            <person name="Mata J.L."/>
            <person name="Ishikawa N.K."/>
            <person name="Vargas-Isla R."/>
            <person name="Ushijima S."/>
            <person name="Smith C.A."/>
            <person name="Donoghue J."/>
            <person name="Ahrendt S."/>
            <person name="Andreopoulos W."/>
            <person name="He G."/>
            <person name="LaButti K."/>
            <person name="Lipzen A."/>
            <person name="Ng V."/>
            <person name="Riley R."/>
            <person name="Sandor L."/>
            <person name="Barry K."/>
            <person name="Martinez A.T."/>
            <person name="Xiao Y."/>
            <person name="Gibbons J.G."/>
            <person name="Terashima K."/>
            <person name="Grigoriev I.V."/>
            <person name="Hibbett D."/>
        </authorList>
    </citation>
    <scope>NUCLEOTIDE SEQUENCE [LARGE SCALE GENOMIC DNA]</scope>
    <source>
        <strain evidence="3 5">TFB7810</strain>
    </source>
</reference>
<keyword evidence="5" id="KW-1185">Reference proteome</keyword>
<feature type="transmembrane region" description="Helical" evidence="1">
    <location>
        <begin position="193"/>
        <end position="216"/>
    </location>
</feature>
<protein>
    <recommendedName>
        <fullName evidence="2">DUF7702 domain-containing protein</fullName>
    </recommendedName>
</protein>
<feature type="transmembrane region" description="Helical" evidence="1">
    <location>
        <begin position="124"/>
        <end position="142"/>
    </location>
</feature>
<dbReference type="InterPro" id="IPR056119">
    <property type="entry name" value="DUF7702"/>
</dbReference>